<feature type="region of interest" description="Disordered" evidence="1">
    <location>
        <begin position="1"/>
        <end position="40"/>
    </location>
</feature>
<evidence type="ECO:0000256" key="1">
    <source>
        <dbReference type="SAM" id="MobiDB-lite"/>
    </source>
</evidence>
<evidence type="ECO:0000313" key="3">
    <source>
        <dbReference type="Proteomes" id="UP001221413"/>
    </source>
</evidence>
<feature type="compositionally biased region" description="Basic and acidic residues" evidence="1">
    <location>
        <begin position="66"/>
        <end position="77"/>
    </location>
</feature>
<sequence length="139" mass="14873">MANEQAPRPSSKHSAENPSGCVGREGDREAGNGLKERGREGQGSWWWFPAAAWQSMEVELKSAGGADREPGRKERPGYTRLKPGLRLHHAPPPPSSGGSSAGLLQDLSVQVALLAGQDWNEGVNAVVSDSRRAGLSYRC</sequence>
<dbReference type="Proteomes" id="UP001221413">
    <property type="component" value="Unassembled WGS sequence"/>
</dbReference>
<keyword evidence="3" id="KW-1185">Reference proteome</keyword>
<reference evidence="2" key="1">
    <citation type="submission" date="2023-01" db="EMBL/GenBank/DDBJ databases">
        <title>The chitinases involved in constricting ring structure development in the nematode-trapping fungus Drechslerella dactyloides.</title>
        <authorList>
            <person name="Wang R."/>
            <person name="Zhang L."/>
            <person name="Tang P."/>
            <person name="Li S."/>
            <person name="Liang L."/>
        </authorList>
    </citation>
    <scope>NUCLEOTIDE SEQUENCE</scope>
    <source>
        <strain evidence="2">YMF1.00031</strain>
    </source>
</reference>
<feature type="compositionally biased region" description="Basic and acidic residues" evidence="1">
    <location>
        <begin position="24"/>
        <end position="40"/>
    </location>
</feature>
<dbReference type="AlphaFoldDB" id="A0AAD6NG99"/>
<protein>
    <submittedName>
        <fullName evidence="2">Uncharacterized protein</fullName>
    </submittedName>
</protein>
<gene>
    <name evidence="2" type="ORF">Dda_6518</name>
</gene>
<comment type="caution">
    <text evidence="2">The sequence shown here is derived from an EMBL/GenBank/DDBJ whole genome shotgun (WGS) entry which is preliminary data.</text>
</comment>
<proteinExistence type="predicted"/>
<feature type="region of interest" description="Disordered" evidence="1">
    <location>
        <begin position="59"/>
        <end position="102"/>
    </location>
</feature>
<name>A0AAD6NG99_DREDA</name>
<accession>A0AAD6NG99</accession>
<dbReference type="EMBL" id="JAQGDS010000008">
    <property type="protein sequence ID" value="KAJ6258476.1"/>
    <property type="molecule type" value="Genomic_DNA"/>
</dbReference>
<organism evidence="2 3">
    <name type="scientific">Drechslerella dactyloides</name>
    <name type="common">Nematode-trapping fungus</name>
    <name type="synonym">Arthrobotrys dactyloides</name>
    <dbReference type="NCBI Taxonomy" id="74499"/>
    <lineage>
        <taxon>Eukaryota</taxon>
        <taxon>Fungi</taxon>
        <taxon>Dikarya</taxon>
        <taxon>Ascomycota</taxon>
        <taxon>Pezizomycotina</taxon>
        <taxon>Orbiliomycetes</taxon>
        <taxon>Orbiliales</taxon>
        <taxon>Orbiliaceae</taxon>
        <taxon>Drechslerella</taxon>
    </lineage>
</organism>
<evidence type="ECO:0000313" key="2">
    <source>
        <dbReference type="EMBL" id="KAJ6258476.1"/>
    </source>
</evidence>